<evidence type="ECO:0000256" key="2">
    <source>
        <dbReference type="ARBA" id="ARBA00022475"/>
    </source>
</evidence>
<evidence type="ECO:0000313" key="9">
    <source>
        <dbReference type="EMBL" id="KKM83945.1"/>
    </source>
</evidence>
<name>A0A0F9N5E9_9ZZZZ</name>
<dbReference type="Pfam" id="PF02687">
    <property type="entry name" value="FtsX"/>
    <property type="match status" value="1"/>
</dbReference>
<evidence type="ECO:0000256" key="4">
    <source>
        <dbReference type="ARBA" id="ARBA00022989"/>
    </source>
</evidence>
<dbReference type="PANTHER" id="PTHR30572:SF4">
    <property type="entry name" value="ABC TRANSPORTER PERMEASE YTRF"/>
    <property type="match status" value="1"/>
</dbReference>
<comment type="caution">
    <text evidence="9">The sequence shown here is derived from an EMBL/GenBank/DDBJ whole genome shotgun (WGS) entry which is preliminary data.</text>
</comment>
<evidence type="ECO:0000259" key="8">
    <source>
        <dbReference type="Pfam" id="PF02687"/>
    </source>
</evidence>
<accession>A0A0F9N5E9</accession>
<dbReference type="InterPro" id="IPR050250">
    <property type="entry name" value="Macrolide_Exporter_MacB"/>
</dbReference>
<keyword evidence="3 7" id="KW-0812">Transmembrane</keyword>
<comment type="subcellular location">
    <subcellularLocation>
        <location evidence="1">Cell membrane</location>
        <topology evidence="1">Multi-pass membrane protein</topology>
    </subcellularLocation>
</comment>
<protein>
    <recommendedName>
        <fullName evidence="8">ABC3 transporter permease C-terminal domain-containing protein</fullName>
    </recommendedName>
</protein>
<comment type="similarity">
    <text evidence="6">Belongs to the ABC-4 integral membrane protein family.</text>
</comment>
<evidence type="ECO:0000256" key="6">
    <source>
        <dbReference type="ARBA" id="ARBA00038076"/>
    </source>
</evidence>
<organism evidence="9">
    <name type="scientific">marine sediment metagenome</name>
    <dbReference type="NCBI Taxonomy" id="412755"/>
    <lineage>
        <taxon>unclassified sequences</taxon>
        <taxon>metagenomes</taxon>
        <taxon>ecological metagenomes</taxon>
    </lineage>
</organism>
<dbReference type="InterPro" id="IPR003838">
    <property type="entry name" value="ABC3_permease_C"/>
</dbReference>
<dbReference type="GO" id="GO:0022857">
    <property type="term" value="F:transmembrane transporter activity"/>
    <property type="evidence" value="ECO:0007669"/>
    <property type="project" value="TreeGrafter"/>
</dbReference>
<proteinExistence type="inferred from homology"/>
<feature type="transmembrane region" description="Helical" evidence="7">
    <location>
        <begin position="144"/>
        <end position="164"/>
    </location>
</feature>
<feature type="domain" description="ABC3 transporter permease C-terminal" evidence="8">
    <location>
        <begin position="43"/>
        <end position="171"/>
    </location>
</feature>
<dbReference type="GO" id="GO:0005886">
    <property type="term" value="C:plasma membrane"/>
    <property type="evidence" value="ECO:0007669"/>
    <property type="project" value="UniProtKB-SubCell"/>
</dbReference>
<dbReference type="PANTHER" id="PTHR30572">
    <property type="entry name" value="MEMBRANE COMPONENT OF TRANSPORTER-RELATED"/>
    <property type="match status" value="1"/>
</dbReference>
<dbReference type="EMBL" id="LAZR01007640">
    <property type="protein sequence ID" value="KKM83945.1"/>
    <property type="molecule type" value="Genomic_DNA"/>
</dbReference>
<keyword evidence="4 7" id="KW-1133">Transmembrane helix</keyword>
<feature type="transmembrane region" description="Helical" evidence="7">
    <location>
        <begin position="42"/>
        <end position="66"/>
    </location>
</feature>
<reference evidence="9" key="1">
    <citation type="journal article" date="2015" name="Nature">
        <title>Complex archaea that bridge the gap between prokaryotes and eukaryotes.</title>
        <authorList>
            <person name="Spang A."/>
            <person name="Saw J.H."/>
            <person name="Jorgensen S.L."/>
            <person name="Zaremba-Niedzwiedzka K."/>
            <person name="Martijn J."/>
            <person name="Lind A.E."/>
            <person name="van Eijk R."/>
            <person name="Schleper C."/>
            <person name="Guy L."/>
            <person name="Ettema T.J."/>
        </authorList>
    </citation>
    <scope>NUCLEOTIDE SEQUENCE</scope>
</reference>
<dbReference type="AlphaFoldDB" id="A0A0F9N5E9"/>
<evidence type="ECO:0000256" key="3">
    <source>
        <dbReference type="ARBA" id="ARBA00022692"/>
    </source>
</evidence>
<feature type="transmembrane region" description="Helical" evidence="7">
    <location>
        <begin position="87"/>
        <end position="114"/>
    </location>
</feature>
<keyword evidence="5 7" id="KW-0472">Membrane</keyword>
<sequence length="178" mass="19642">MRRPEGIPKLQGLLGEEFEADPWQVVESEFYTAMQADIKGNYVTIIVFTIIIALGVLNTVLMVILERTREFGVMKALGTRPGDIMKLIVIETCILALMSLVVGNIGGLLANWALSIQGIRYPTPLEYGGVLFEKLLSKITLKTIWFPSLVIMVSALVVSLPPAIRAARISPTRAMRDI</sequence>
<evidence type="ECO:0000256" key="7">
    <source>
        <dbReference type="SAM" id="Phobius"/>
    </source>
</evidence>
<evidence type="ECO:0000256" key="5">
    <source>
        <dbReference type="ARBA" id="ARBA00023136"/>
    </source>
</evidence>
<gene>
    <name evidence="9" type="ORF">LCGC14_1304180</name>
</gene>
<keyword evidence="2" id="KW-1003">Cell membrane</keyword>
<evidence type="ECO:0000256" key="1">
    <source>
        <dbReference type="ARBA" id="ARBA00004651"/>
    </source>
</evidence>